<sequence>MTAVGEKAIAEAIEKNTKAVSELAISIKALVIHVNLQEERRAEALNPSLESNTRVEETVEVVEEVIQDLKSVVVMAQTSKAILAVKNGHQKWVAFSHMIPREEEFELGTLYDIELQDSSKWVLKKAWEKFKPQKQGG</sequence>
<protein>
    <submittedName>
        <fullName evidence="1">Uncharacterized protein</fullName>
    </submittedName>
</protein>
<proteinExistence type="predicted"/>
<dbReference type="EMBL" id="LC711080">
    <property type="protein sequence ID" value="BDI54992.1"/>
    <property type="molecule type" value="Genomic_DNA"/>
</dbReference>
<name>A0AA35G7D4_9CAUD</name>
<dbReference type="RefSeq" id="YP_010772435.1">
    <property type="nucleotide sequence ID" value="NC_074643.1"/>
</dbReference>
<evidence type="ECO:0000313" key="1">
    <source>
        <dbReference type="EMBL" id="BDI54992.1"/>
    </source>
</evidence>
<accession>A0AA35G7D4</accession>
<evidence type="ECO:0000313" key="2">
    <source>
        <dbReference type="Proteomes" id="UP001162249"/>
    </source>
</evidence>
<dbReference type="Proteomes" id="UP001162249">
    <property type="component" value="Segment"/>
</dbReference>
<keyword evidence="2" id="KW-1185">Reference proteome</keyword>
<dbReference type="GeneID" id="80402147"/>
<dbReference type="KEGG" id="vg:80402147"/>
<reference evidence="1 2" key="1">
    <citation type="journal article" date="2022" name="Nat. Microbiol.">
        <title>Three families of Asgard archaeal viruses identified in metagenome-assembled genomes.</title>
        <authorList>
            <person name="Medvedeva S."/>
            <person name="Sun J."/>
            <person name="Yutin N."/>
            <person name="Koonin E.V."/>
            <person name="Nunoura T."/>
            <person name="Rinke C."/>
            <person name="Krupovic M."/>
        </authorList>
    </citation>
    <scope>NUCLEOTIDE SEQUENCE [LARGE SCALE GENOMIC DNA]</scope>
    <source>
        <strain evidence="1">VerdaV4</strain>
    </source>
</reference>
<organism evidence="1 2">
    <name type="scientific">Lokiarchaeia virus VerdaV4</name>
    <dbReference type="NCBI Taxonomy" id="3070172"/>
    <lineage>
        <taxon>Viruses</taxon>
        <taxon>Duplodnaviria</taxon>
        <taxon>Heunggongvirae</taxon>
        <taxon>Uroviricota</taxon>
        <taxon>Caudoviricetes</taxon>
        <taxon>Verdandiviridae</taxon>
        <taxon>Dolusvirus</taxon>
        <taxon>Dolusvirus pacificense</taxon>
    </lineage>
</organism>